<organism evidence="20 21">
    <name type="scientific">Mangrovibacterium diazotrophicum</name>
    <dbReference type="NCBI Taxonomy" id="1261403"/>
    <lineage>
        <taxon>Bacteria</taxon>
        <taxon>Pseudomonadati</taxon>
        <taxon>Bacteroidota</taxon>
        <taxon>Bacteroidia</taxon>
        <taxon>Marinilabiliales</taxon>
        <taxon>Prolixibacteraceae</taxon>
        <taxon>Mangrovibacterium</taxon>
    </lineage>
</organism>
<evidence type="ECO:0000256" key="5">
    <source>
        <dbReference type="ARBA" id="ARBA00022475"/>
    </source>
</evidence>
<dbReference type="PANTHER" id="PTHR32309:SF13">
    <property type="entry name" value="FERRIC ENTEROBACTIN TRANSPORT PROTEIN FEPE"/>
    <property type="match status" value="1"/>
</dbReference>
<evidence type="ECO:0000259" key="18">
    <source>
        <dbReference type="Pfam" id="PF13614"/>
    </source>
</evidence>
<dbReference type="InterPro" id="IPR005702">
    <property type="entry name" value="Wzc-like_C"/>
</dbReference>
<evidence type="ECO:0000256" key="8">
    <source>
        <dbReference type="ARBA" id="ARBA00022692"/>
    </source>
</evidence>
<dbReference type="EMBL" id="RAPN01000004">
    <property type="protein sequence ID" value="RKD86358.1"/>
    <property type="molecule type" value="Genomic_DNA"/>
</dbReference>
<comment type="similarity">
    <text evidence="2">Belongs to the CpsD/CapB family.</text>
</comment>
<dbReference type="GO" id="GO:0005524">
    <property type="term" value="F:ATP binding"/>
    <property type="evidence" value="ECO:0007669"/>
    <property type="project" value="UniProtKB-KW"/>
</dbReference>
<dbReference type="GO" id="GO:0042802">
    <property type="term" value="F:identical protein binding"/>
    <property type="evidence" value="ECO:0007669"/>
    <property type="project" value="UniProtKB-ARBA"/>
</dbReference>
<keyword evidence="5" id="KW-1003">Cell membrane</keyword>
<reference evidence="20 21" key="1">
    <citation type="submission" date="2018-09" db="EMBL/GenBank/DDBJ databases">
        <title>Genomic Encyclopedia of Archaeal and Bacterial Type Strains, Phase II (KMG-II): from individual species to whole genera.</title>
        <authorList>
            <person name="Goeker M."/>
        </authorList>
    </citation>
    <scope>NUCLEOTIDE SEQUENCE [LARGE SCALE GENOMIC DNA]</scope>
    <source>
        <strain evidence="20 21">DSM 27148</strain>
    </source>
</reference>
<dbReference type="Proteomes" id="UP000283387">
    <property type="component" value="Unassembled WGS sequence"/>
</dbReference>
<evidence type="ECO:0000259" key="17">
    <source>
        <dbReference type="Pfam" id="PF02706"/>
    </source>
</evidence>
<evidence type="ECO:0000259" key="19">
    <source>
        <dbReference type="Pfam" id="PF13807"/>
    </source>
</evidence>
<evidence type="ECO:0000313" key="21">
    <source>
        <dbReference type="Proteomes" id="UP000283387"/>
    </source>
</evidence>
<dbReference type="FunFam" id="3.40.50.300:FF:000527">
    <property type="entry name" value="Tyrosine-protein kinase etk"/>
    <property type="match status" value="1"/>
</dbReference>
<evidence type="ECO:0000256" key="2">
    <source>
        <dbReference type="ARBA" id="ARBA00007316"/>
    </source>
</evidence>
<comment type="catalytic activity">
    <reaction evidence="15">
        <text>L-tyrosyl-[protein] + ATP = O-phospho-L-tyrosyl-[protein] + ADP + H(+)</text>
        <dbReference type="Rhea" id="RHEA:10596"/>
        <dbReference type="Rhea" id="RHEA-COMP:10136"/>
        <dbReference type="Rhea" id="RHEA-COMP:20101"/>
        <dbReference type="ChEBI" id="CHEBI:15378"/>
        <dbReference type="ChEBI" id="CHEBI:30616"/>
        <dbReference type="ChEBI" id="CHEBI:46858"/>
        <dbReference type="ChEBI" id="CHEBI:61978"/>
        <dbReference type="ChEBI" id="CHEBI:456216"/>
        <dbReference type="EC" id="2.7.10.2"/>
    </reaction>
</comment>
<keyword evidence="8 16" id="KW-0812">Transmembrane</keyword>
<evidence type="ECO:0000256" key="9">
    <source>
        <dbReference type="ARBA" id="ARBA00022741"/>
    </source>
</evidence>
<dbReference type="Gene3D" id="3.40.50.300">
    <property type="entry name" value="P-loop containing nucleotide triphosphate hydrolases"/>
    <property type="match status" value="1"/>
</dbReference>
<dbReference type="InterPro" id="IPR025669">
    <property type="entry name" value="AAA_dom"/>
</dbReference>
<dbReference type="GO" id="GO:0004715">
    <property type="term" value="F:non-membrane spanning protein tyrosine kinase activity"/>
    <property type="evidence" value="ECO:0007669"/>
    <property type="project" value="UniProtKB-EC"/>
</dbReference>
<comment type="similarity">
    <text evidence="3">Belongs to the etk/wzc family.</text>
</comment>
<feature type="domain" description="Polysaccharide chain length determinant N-terminal" evidence="17">
    <location>
        <begin position="10"/>
        <end position="99"/>
    </location>
</feature>
<keyword evidence="13 16" id="KW-0472">Membrane</keyword>
<feature type="transmembrane region" description="Helical" evidence="16">
    <location>
        <begin position="496"/>
        <end position="517"/>
    </location>
</feature>
<dbReference type="InterPro" id="IPR027417">
    <property type="entry name" value="P-loop_NTPase"/>
</dbReference>
<evidence type="ECO:0000256" key="1">
    <source>
        <dbReference type="ARBA" id="ARBA00004429"/>
    </source>
</evidence>
<keyword evidence="7" id="KW-0808">Transferase</keyword>
<feature type="domain" description="AAA" evidence="18">
    <location>
        <begin position="579"/>
        <end position="698"/>
    </location>
</feature>
<dbReference type="NCBIfam" id="TIGR01007">
    <property type="entry name" value="eps_fam"/>
    <property type="match status" value="1"/>
</dbReference>
<keyword evidence="6" id="KW-0997">Cell inner membrane</keyword>
<feature type="domain" description="Tyrosine-protein kinase G-rich" evidence="19">
    <location>
        <begin position="434"/>
        <end position="511"/>
    </location>
</feature>
<proteinExistence type="inferred from homology"/>
<keyword evidence="14" id="KW-0829">Tyrosine-protein kinase</keyword>
<feature type="transmembrane region" description="Helical" evidence="16">
    <location>
        <begin position="21"/>
        <end position="40"/>
    </location>
</feature>
<evidence type="ECO:0000256" key="16">
    <source>
        <dbReference type="SAM" id="Phobius"/>
    </source>
</evidence>
<evidence type="ECO:0000256" key="12">
    <source>
        <dbReference type="ARBA" id="ARBA00022989"/>
    </source>
</evidence>
<dbReference type="Pfam" id="PF02706">
    <property type="entry name" value="Wzz"/>
    <property type="match status" value="1"/>
</dbReference>
<comment type="subcellular location">
    <subcellularLocation>
        <location evidence="1">Cell inner membrane</location>
        <topology evidence="1">Multi-pass membrane protein</topology>
    </subcellularLocation>
</comment>
<dbReference type="CDD" id="cd05387">
    <property type="entry name" value="BY-kinase"/>
    <property type="match status" value="1"/>
</dbReference>
<dbReference type="SUPFAM" id="SSF52540">
    <property type="entry name" value="P-loop containing nucleoside triphosphate hydrolases"/>
    <property type="match status" value="1"/>
</dbReference>
<keyword evidence="21" id="KW-1185">Reference proteome</keyword>
<dbReference type="Pfam" id="PF13807">
    <property type="entry name" value="GNVR"/>
    <property type="match status" value="1"/>
</dbReference>
<name>A0A419VW66_9BACT</name>
<dbReference type="PANTHER" id="PTHR32309">
    <property type="entry name" value="TYROSINE-PROTEIN KINASE"/>
    <property type="match status" value="1"/>
</dbReference>
<evidence type="ECO:0000256" key="10">
    <source>
        <dbReference type="ARBA" id="ARBA00022777"/>
    </source>
</evidence>
<accession>A0A419VW66</accession>
<gene>
    <name evidence="20" type="ORF">BC643_4049</name>
</gene>
<dbReference type="GO" id="GO:0005886">
    <property type="term" value="C:plasma membrane"/>
    <property type="evidence" value="ECO:0007669"/>
    <property type="project" value="UniProtKB-SubCell"/>
</dbReference>
<keyword evidence="10" id="KW-0418">Kinase</keyword>
<keyword evidence="9" id="KW-0547">Nucleotide-binding</keyword>
<comment type="caution">
    <text evidence="20">The sequence shown here is derived from an EMBL/GenBank/DDBJ whole genome shotgun (WGS) entry which is preliminary data.</text>
</comment>
<dbReference type="Pfam" id="PF13614">
    <property type="entry name" value="AAA_31"/>
    <property type="match status" value="1"/>
</dbReference>
<evidence type="ECO:0000256" key="6">
    <source>
        <dbReference type="ARBA" id="ARBA00022519"/>
    </source>
</evidence>
<dbReference type="AlphaFoldDB" id="A0A419VW66"/>
<evidence type="ECO:0000256" key="3">
    <source>
        <dbReference type="ARBA" id="ARBA00008883"/>
    </source>
</evidence>
<dbReference type="InterPro" id="IPR003856">
    <property type="entry name" value="LPS_length_determ_N"/>
</dbReference>
<dbReference type="InterPro" id="IPR050445">
    <property type="entry name" value="Bact_polysacc_biosynth/exp"/>
</dbReference>
<sequence>MLLDEDDKSFNFKEFLTKLMHYWYWFVILVIIGVGAAFVYNKFTPPVYQVTSKLLVKDNNNNGASLGGIFDSYSMKSNMVLANHIGILTSYNLNLEVIERLGWYVSWYQKMPLGDYSLYGKEPFHVAFSPEDSNLKNVPVYISQINDSTYTAKVDAVVNIGGDDFEINFESKGKYGEKFENNYFSFVVNPSGTIGKDAYYFIFNDLNKLALGYVKKLDVTAVDDDANLLNVMINGDNTQKEIDFINMLSTVYMQYTLKEQNQISENTIDFIDRQLSAVVDTLKTTNDQFTSYRSNKGVYDLSQKAEIIMQKLNELDSRQSMAEMQLSYYENLKKYMEDGEKMQNVTFPSVVGITDSGLNNLVAKLSELYSKKEALSYSLQAKNPSLVVIDRELEYTRKSLQENLNNLVFNTQRELDALNREIYQVKSQLSDVPKTEQDLVNIKRMVDLNNELYNFLLQRRAEAQITKASNLPEIEVLDPAQSATVSQIGPKSTINLALGFLLGIFIPLFVIIAVDYFDDSIYSKEQLAQLTSLPIVADIIHNKFKDAIPVIKYTRSVIAESFRKLRTNLTYMQKGDNKNVIAIHSSVPGEGKTFVAANLASVMALNNRKVVLVGADMRKPTTHQYFNLKNDIGISTYLIGTHKLDEIIKPSGIENLDIVLCGVIPPNPADLLASEEFDGLIEELKSRYDVVVIDNSPFTLVADAAIVGKHAGVNLFVARQGYTHKKMIEVLNYNVEQYGLKKVGIVINDVNPKKYGSYATSYASYAQSSFKSGGYFDDKLEVSKA</sequence>
<evidence type="ECO:0000256" key="4">
    <source>
        <dbReference type="ARBA" id="ARBA00011903"/>
    </source>
</evidence>
<evidence type="ECO:0000256" key="14">
    <source>
        <dbReference type="ARBA" id="ARBA00023137"/>
    </source>
</evidence>
<evidence type="ECO:0000256" key="11">
    <source>
        <dbReference type="ARBA" id="ARBA00022840"/>
    </source>
</evidence>
<protein>
    <recommendedName>
        <fullName evidence="4">non-specific protein-tyrosine kinase</fullName>
        <ecNumber evidence="4">2.7.10.2</ecNumber>
    </recommendedName>
</protein>
<dbReference type="InterPro" id="IPR032807">
    <property type="entry name" value="GNVR"/>
</dbReference>
<evidence type="ECO:0000256" key="7">
    <source>
        <dbReference type="ARBA" id="ARBA00022679"/>
    </source>
</evidence>
<dbReference type="EC" id="2.7.10.2" evidence="4"/>
<evidence type="ECO:0000256" key="13">
    <source>
        <dbReference type="ARBA" id="ARBA00023136"/>
    </source>
</evidence>
<keyword evidence="12 16" id="KW-1133">Transmembrane helix</keyword>
<evidence type="ECO:0000313" key="20">
    <source>
        <dbReference type="EMBL" id="RKD86358.1"/>
    </source>
</evidence>
<evidence type="ECO:0000256" key="15">
    <source>
        <dbReference type="ARBA" id="ARBA00051245"/>
    </source>
</evidence>
<keyword evidence="11" id="KW-0067">ATP-binding</keyword>